<proteinExistence type="predicted"/>
<dbReference type="EMBL" id="ML994628">
    <property type="protein sequence ID" value="KAF2187008.1"/>
    <property type="molecule type" value="Genomic_DNA"/>
</dbReference>
<dbReference type="AlphaFoldDB" id="A0A6A6E8Z6"/>
<evidence type="ECO:0000313" key="1">
    <source>
        <dbReference type="EMBL" id="KAF2187008.1"/>
    </source>
</evidence>
<protein>
    <submittedName>
        <fullName evidence="1">Uncharacterized protein</fullName>
    </submittedName>
</protein>
<gene>
    <name evidence="1" type="ORF">K469DRAFT_121593</name>
</gene>
<dbReference type="Proteomes" id="UP000800200">
    <property type="component" value="Unassembled WGS sequence"/>
</dbReference>
<evidence type="ECO:0000313" key="2">
    <source>
        <dbReference type="Proteomes" id="UP000800200"/>
    </source>
</evidence>
<name>A0A6A6E8Z6_9PEZI</name>
<organism evidence="1 2">
    <name type="scientific">Zopfia rhizophila CBS 207.26</name>
    <dbReference type="NCBI Taxonomy" id="1314779"/>
    <lineage>
        <taxon>Eukaryota</taxon>
        <taxon>Fungi</taxon>
        <taxon>Dikarya</taxon>
        <taxon>Ascomycota</taxon>
        <taxon>Pezizomycotina</taxon>
        <taxon>Dothideomycetes</taxon>
        <taxon>Dothideomycetes incertae sedis</taxon>
        <taxon>Zopfiaceae</taxon>
        <taxon>Zopfia</taxon>
    </lineage>
</organism>
<sequence length="108" mass="12046">MRLPRCDWQGKRGCVPRSFWQKSGSFINLCPGGTLAGFQLYVSICTSFIGDQKPPGRQGVRAHWWAVGKNVGDGGGVVRCIESTPLSAIVPCCPWLGMRRDYYNNNYF</sequence>
<accession>A0A6A6E8Z6</accession>
<keyword evidence="2" id="KW-1185">Reference proteome</keyword>
<reference evidence="1" key="1">
    <citation type="journal article" date="2020" name="Stud. Mycol.">
        <title>101 Dothideomycetes genomes: a test case for predicting lifestyles and emergence of pathogens.</title>
        <authorList>
            <person name="Haridas S."/>
            <person name="Albert R."/>
            <person name="Binder M."/>
            <person name="Bloem J."/>
            <person name="Labutti K."/>
            <person name="Salamov A."/>
            <person name="Andreopoulos B."/>
            <person name="Baker S."/>
            <person name="Barry K."/>
            <person name="Bills G."/>
            <person name="Bluhm B."/>
            <person name="Cannon C."/>
            <person name="Castanera R."/>
            <person name="Culley D."/>
            <person name="Daum C."/>
            <person name="Ezra D."/>
            <person name="Gonzalez J."/>
            <person name="Henrissat B."/>
            <person name="Kuo A."/>
            <person name="Liang C."/>
            <person name="Lipzen A."/>
            <person name="Lutzoni F."/>
            <person name="Magnuson J."/>
            <person name="Mondo S."/>
            <person name="Nolan M."/>
            <person name="Ohm R."/>
            <person name="Pangilinan J."/>
            <person name="Park H.-J."/>
            <person name="Ramirez L."/>
            <person name="Alfaro M."/>
            <person name="Sun H."/>
            <person name="Tritt A."/>
            <person name="Yoshinaga Y."/>
            <person name="Zwiers L.-H."/>
            <person name="Turgeon B."/>
            <person name="Goodwin S."/>
            <person name="Spatafora J."/>
            <person name="Crous P."/>
            <person name="Grigoriev I."/>
        </authorList>
    </citation>
    <scope>NUCLEOTIDE SEQUENCE</scope>
    <source>
        <strain evidence="1">CBS 207.26</strain>
    </source>
</reference>